<reference evidence="1" key="1">
    <citation type="submission" date="2021-05" db="EMBL/GenBank/DDBJ databases">
        <authorList>
            <person name="Scholz U."/>
            <person name="Mascher M."/>
            <person name="Fiebig A."/>
        </authorList>
    </citation>
    <scope>NUCLEOTIDE SEQUENCE [LARGE SCALE GENOMIC DNA]</scope>
</reference>
<proteinExistence type="predicted"/>
<name>A0ACD5X9A6_AVESA</name>
<reference evidence="1" key="2">
    <citation type="submission" date="2025-09" db="UniProtKB">
        <authorList>
            <consortium name="EnsemblPlants"/>
        </authorList>
    </citation>
    <scope>IDENTIFICATION</scope>
</reference>
<keyword evidence="2" id="KW-1185">Reference proteome</keyword>
<evidence type="ECO:0000313" key="2">
    <source>
        <dbReference type="Proteomes" id="UP001732700"/>
    </source>
</evidence>
<sequence>MSSAPAGDAPHDAPAPDAPAGGVPASRSIAERWKMEAAPVRARLLLRAAAWLFSFLALVVMATDVHGRGGPNDFSTYPEYNYCLGVSIVALLYATAQLLRDLHRLSSGRDLVAGRKVAAIVDFTGDQVVAYFLISGLSAAAPVTDYMRQGADNLFNDSAAAAISMAFFAFVAIGLSALVSGYNLSLEALV</sequence>
<organism evidence="1 2">
    <name type="scientific">Avena sativa</name>
    <name type="common">Oat</name>
    <dbReference type="NCBI Taxonomy" id="4498"/>
    <lineage>
        <taxon>Eukaryota</taxon>
        <taxon>Viridiplantae</taxon>
        <taxon>Streptophyta</taxon>
        <taxon>Embryophyta</taxon>
        <taxon>Tracheophyta</taxon>
        <taxon>Spermatophyta</taxon>
        <taxon>Magnoliopsida</taxon>
        <taxon>Liliopsida</taxon>
        <taxon>Poales</taxon>
        <taxon>Poaceae</taxon>
        <taxon>BOP clade</taxon>
        <taxon>Pooideae</taxon>
        <taxon>Poodae</taxon>
        <taxon>Poeae</taxon>
        <taxon>Poeae Chloroplast Group 1 (Aveneae type)</taxon>
        <taxon>Aveninae</taxon>
        <taxon>Avena</taxon>
    </lineage>
</organism>
<dbReference type="EnsemblPlants" id="AVESA.00010b.r2.4DG0758630.1">
    <property type="protein sequence ID" value="AVESA.00010b.r2.4DG0758630.1.CDS"/>
    <property type="gene ID" value="AVESA.00010b.r2.4DG0758630"/>
</dbReference>
<dbReference type="Proteomes" id="UP001732700">
    <property type="component" value="Chromosome 4D"/>
</dbReference>
<evidence type="ECO:0000313" key="1">
    <source>
        <dbReference type="EnsemblPlants" id="AVESA.00010b.r2.4DG0758630.1.CDS"/>
    </source>
</evidence>
<accession>A0ACD5X9A6</accession>
<protein>
    <submittedName>
        <fullName evidence="1">Uncharacterized protein</fullName>
    </submittedName>
</protein>